<organism evidence="2 3">
    <name type="scientific">Sphingomonas populi</name>
    <dbReference type="NCBI Taxonomy" id="2484750"/>
    <lineage>
        <taxon>Bacteria</taxon>
        <taxon>Pseudomonadati</taxon>
        <taxon>Pseudomonadota</taxon>
        <taxon>Alphaproteobacteria</taxon>
        <taxon>Sphingomonadales</taxon>
        <taxon>Sphingomonadaceae</taxon>
        <taxon>Sphingomonas</taxon>
    </lineage>
</organism>
<sequence>MRIWVLDGRYKNAEERQAIDQEAARRFLEARSLDTPEAWNAVYAWITEDPAHGFAFAQAESAWEFAERLTEVAPSVGPEEIAGPAGRFEAFFDRRMVAGMVAAMLIATAGTIGLQKWAAVERLHTAVGQEKSFRLDDGSIVHLNTDSTVEVAMRDKERLIHLLKGEARFDVAHNKQRPFIVQAGDATVRAVGTAFAVRLRNDLTELTVIEGKVAVHEGAAPTQMVGAGTAAAIRSGTVSMTTLLPGQIAQRTAWQEGVIQFDGETLAQAVEEFNRYRAAPLVIGDPQIASLRVGGTFKAGSSDQFVTALSQSFDVRSVSGKDNSIILLPAENRSPDSARVGRDR</sequence>
<dbReference type="GO" id="GO:0016989">
    <property type="term" value="F:sigma factor antagonist activity"/>
    <property type="evidence" value="ECO:0007669"/>
    <property type="project" value="TreeGrafter"/>
</dbReference>
<evidence type="ECO:0000313" key="3">
    <source>
        <dbReference type="Proteomes" id="UP000292085"/>
    </source>
</evidence>
<dbReference type="PIRSF" id="PIRSF018266">
    <property type="entry name" value="FecR"/>
    <property type="match status" value="1"/>
</dbReference>
<keyword evidence="3" id="KW-1185">Reference proteome</keyword>
<dbReference type="PANTHER" id="PTHR30273:SF2">
    <property type="entry name" value="PROTEIN FECR"/>
    <property type="match status" value="1"/>
</dbReference>
<name>A0A4Q6XVH9_9SPHN</name>
<dbReference type="Pfam" id="PF04773">
    <property type="entry name" value="FecR"/>
    <property type="match status" value="1"/>
</dbReference>
<dbReference type="Proteomes" id="UP000292085">
    <property type="component" value="Unassembled WGS sequence"/>
</dbReference>
<dbReference type="Gene3D" id="2.60.120.1440">
    <property type="match status" value="1"/>
</dbReference>
<dbReference type="OrthoDB" id="9798846at2"/>
<comment type="caution">
    <text evidence="2">The sequence shown here is derived from an EMBL/GenBank/DDBJ whole genome shotgun (WGS) entry which is preliminary data.</text>
</comment>
<dbReference type="InterPro" id="IPR006860">
    <property type="entry name" value="FecR"/>
</dbReference>
<dbReference type="AlphaFoldDB" id="A0A4Q6XVH9"/>
<proteinExistence type="predicted"/>
<gene>
    <name evidence="2" type="ORF">EWE75_21735</name>
</gene>
<evidence type="ECO:0000313" key="2">
    <source>
        <dbReference type="EMBL" id="RZF60697.1"/>
    </source>
</evidence>
<protein>
    <submittedName>
        <fullName evidence="2">Transcriptional regulator</fullName>
    </submittedName>
</protein>
<dbReference type="PANTHER" id="PTHR30273">
    <property type="entry name" value="PERIPLASMIC SIGNAL SENSOR AND SIGMA FACTOR ACTIVATOR FECR-RELATED"/>
    <property type="match status" value="1"/>
</dbReference>
<dbReference type="EMBL" id="SGIS01000055">
    <property type="protein sequence ID" value="RZF60697.1"/>
    <property type="molecule type" value="Genomic_DNA"/>
</dbReference>
<evidence type="ECO:0000259" key="1">
    <source>
        <dbReference type="Pfam" id="PF04773"/>
    </source>
</evidence>
<accession>A0A4Q6XVH9</accession>
<reference evidence="2 3" key="1">
    <citation type="submission" date="2019-02" db="EMBL/GenBank/DDBJ databases">
        <authorList>
            <person name="Li Y."/>
        </authorList>
    </citation>
    <scope>NUCLEOTIDE SEQUENCE [LARGE SCALE GENOMIC DNA]</scope>
    <source>
        <strain evidence="2 3">3-7</strain>
    </source>
</reference>
<dbReference type="Gene3D" id="3.55.50.30">
    <property type="match status" value="1"/>
</dbReference>
<feature type="domain" description="FecR protein" evidence="1">
    <location>
        <begin position="122"/>
        <end position="213"/>
    </location>
</feature>
<dbReference type="InterPro" id="IPR012373">
    <property type="entry name" value="Ferrdict_sens_TM"/>
</dbReference>